<dbReference type="EMBL" id="QTPM01000027">
    <property type="protein sequence ID" value="RQY89237.1"/>
    <property type="molecule type" value="Genomic_DNA"/>
</dbReference>
<dbReference type="PRINTS" id="PR00035">
    <property type="entry name" value="HTHGNTR"/>
</dbReference>
<organism evidence="5 8">
    <name type="scientific">Burkholderia stagnalis</name>
    <dbReference type="NCBI Taxonomy" id="1503054"/>
    <lineage>
        <taxon>Bacteria</taxon>
        <taxon>Pseudomonadati</taxon>
        <taxon>Pseudomonadota</taxon>
        <taxon>Betaproteobacteria</taxon>
        <taxon>Burkholderiales</taxon>
        <taxon>Burkholderiaceae</taxon>
        <taxon>Burkholderia</taxon>
        <taxon>Burkholderia cepacia complex</taxon>
    </lineage>
</organism>
<dbReference type="Proteomes" id="UP000281098">
    <property type="component" value="Unassembled WGS sequence"/>
</dbReference>
<dbReference type="Pfam" id="PF07702">
    <property type="entry name" value="UTRA"/>
    <property type="match status" value="1"/>
</dbReference>
<dbReference type="InterPro" id="IPR000524">
    <property type="entry name" value="Tscrpt_reg_HTH_GntR"/>
</dbReference>
<reference evidence="6 7" key="1">
    <citation type="submission" date="2018-08" db="EMBL/GenBank/DDBJ databases">
        <title>Comparative analysis of Burkholderia isolates from Puerto Rico.</title>
        <authorList>
            <person name="Hall C."/>
            <person name="Sahl J."/>
            <person name="Wagner D."/>
        </authorList>
    </citation>
    <scope>NUCLEOTIDE SEQUENCE [LARGE SCALE GENOMIC DNA]</scope>
    <source>
        <strain evidence="6 7">Bp8966</strain>
    </source>
</reference>
<dbReference type="InterPro" id="IPR028978">
    <property type="entry name" value="Chorismate_lyase_/UTRA_dom_sf"/>
</dbReference>
<name>A0A6L3N2P5_9BURK</name>
<dbReference type="Gene3D" id="3.40.1410.10">
    <property type="entry name" value="Chorismate lyase-like"/>
    <property type="match status" value="1"/>
</dbReference>
<evidence type="ECO:0000313" key="6">
    <source>
        <dbReference type="EMBL" id="RQY89237.1"/>
    </source>
</evidence>
<dbReference type="PROSITE" id="PS50949">
    <property type="entry name" value="HTH_GNTR"/>
    <property type="match status" value="1"/>
</dbReference>
<dbReference type="InterPro" id="IPR036388">
    <property type="entry name" value="WH-like_DNA-bd_sf"/>
</dbReference>
<dbReference type="GO" id="GO:0003700">
    <property type="term" value="F:DNA-binding transcription factor activity"/>
    <property type="evidence" value="ECO:0007669"/>
    <property type="project" value="InterPro"/>
</dbReference>
<dbReference type="AlphaFoldDB" id="A0A6L3N2P5"/>
<dbReference type="SUPFAM" id="SSF64288">
    <property type="entry name" value="Chorismate lyase-like"/>
    <property type="match status" value="1"/>
</dbReference>
<dbReference type="InterPro" id="IPR011663">
    <property type="entry name" value="UTRA"/>
</dbReference>
<dbReference type="EMBL" id="VZOK01000010">
    <property type="protein sequence ID" value="KAB0639427.1"/>
    <property type="molecule type" value="Genomic_DNA"/>
</dbReference>
<dbReference type="InterPro" id="IPR036390">
    <property type="entry name" value="WH_DNA-bd_sf"/>
</dbReference>
<dbReference type="GO" id="GO:0045892">
    <property type="term" value="P:negative regulation of DNA-templated transcription"/>
    <property type="evidence" value="ECO:0007669"/>
    <property type="project" value="TreeGrafter"/>
</dbReference>
<evidence type="ECO:0000259" key="4">
    <source>
        <dbReference type="PROSITE" id="PS50949"/>
    </source>
</evidence>
<evidence type="ECO:0000256" key="2">
    <source>
        <dbReference type="ARBA" id="ARBA00023125"/>
    </source>
</evidence>
<keyword evidence="2" id="KW-0238">DNA-binding</keyword>
<keyword evidence="1" id="KW-0805">Transcription regulation</keyword>
<dbReference type="SMART" id="SM00345">
    <property type="entry name" value="HTH_GNTR"/>
    <property type="match status" value="1"/>
</dbReference>
<dbReference type="RefSeq" id="WP_059810848.1">
    <property type="nucleotide sequence ID" value="NZ_CADESW010000003.1"/>
</dbReference>
<accession>A0A6L3N2P5</accession>
<dbReference type="SMART" id="SM00866">
    <property type="entry name" value="UTRA"/>
    <property type="match status" value="1"/>
</dbReference>
<sequence length="239" mass="26368">MKKRTNTITMSKADKVAETLRKEILSGRLTRGQLLRSESELMERFSVSRNTVRKGLDALSNDGLIARKGGVGSFVTYDGQLLDSELGWSKSLENAPVGAQTQLLRIALVPDEALASQIGVQQQMFIAVDRLRSESGTGKPISYECSRIPFSDELSDIPLQGLIEGSLNRTLVEHGMVPDHGEEWVEIVGLEPADADVLKRAPGTPFLRTRRLTRGQDGNPIEYVVSLLDPTHFALHLEF</sequence>
<dbReference type="InterPro" id="IPR050679">
    <property type="entry name" value="Bact_HTH_transcr_reg"/>
</dbReference>
<feature type="domain" description="HTH gntR-type" evidence="4">
    <location>
        <begin position="10"/>
        <end position="78"/>
    </location>
</feature>
<evidence type="ECO:0000256" key="1">
    <source>
        <dbReference type="ARBA" id="ARBA00023015"/>
    </source>
</evidence>
<dbReference type="Gene3D" id="1.10.10.10">
    <property type="entry name" value="Winged helix-like DNA-binding domain superfamily/Winged helix DNA-binding domain"/>
    <property type="match status" value="1"/>
</dbReference>
<dbReference type="KEGG" id="bstg:WT74_20765"/>
<dbReference type="SUPFAM" id="SSF46785">
    <property type="entry name" value="Winged helix' DNA-binding domain"/>
    <property type="match status" value="1"/>
</dbReference>
<keyword evidence="7" id="KW-1185">Reference proteome</keyword>
<evidence type="ECO:0000256" key="3">
    <source>
        <dbReference type="ARBA" id="ARBA00023163"/>
    </source>
</evidence>
<dbReference type="PANTHER" id="PTHR44846:SF17">
    <property type="entry name" value="GNTR-FAMILY TRANSCRIPTIONAL REGULATOR"/>
    <property type="match status" value="1"/>
</dbReference>
<evidence type="ECO:0000313" key="5">
    <source>
        <dbReference type="EMBL" id="KAB0639427.1"/>
    </source>
</evidence>
<evidence type="ECO:0000313" key="7">
    <source>
        <dbReference type="Proteomes" id="UP000281098"/>
    </source>
</evidence>
<comment type="caution">
    <text evidence="5">The sequence shown here is derived from an EMBL/GenBank/DDBJ whole genome shotgun (WGS) entry which is preliminary data.</text>
</comment>
<dbReference type="CDD" id="cd07377">
    <property type="entry name" value="WHTH_GntR"/>
    <property type="match status" value="1"/>
</dbReference>
<evidence type="ECO:0000313" key="8">
    <source>
        <dbReference type="Proteomes" id="UP000473470"/>
    </source>
</evidence>
<gene>
    <name evidence="6" type="ORF">DF017_21120</name>
    <name evidence="5" type="ORF">F7R25_08755</name>
</gene>
<reference evidence="5 8" key="2">
    <citation type="submission" date="2019-09" db="EMBL/GenBank/DDBJ databases">
        <title>Draft genome sequences of 48 bacterial type strains from the CCUG.</title>
        <authorList>
            <person name="Tunovic T."/>
            <person name="Pineiro-Iglesias B."/>
            <person name="Unosson C."/>
            <person name="Inganas E."/>
            <person name="Ohlen M."/>
            <person name="Cardew S."/>
            <person name="Jensie-Markopoulos S."/>
            <person name="Salva-Serra F."/>
            <person name="Jaen-Luchoro D."/>
            <person name="Karlsson R."/>
            <person name="Svensson-Stadler L."/>
            <person name="Chun J."/>
            <person name="Moore E."/>
        </authorList>
    </citation>
    <scope>NUCLEOTIDE SEQUENCE [LARGE SCALE GENOMIC DNA]</scope>
    <source>
        <strain evidence="5 8">CCUG 65686</strain>
    </source>
</reference>
<dbReference type="Proteomes" id="UP000473470">
    <property type="component" value="Unassembled WGS sequence"/>
</dbReference>
<dbReference type="Pfam" id="PF00392">
    <property type="entry name" value="GntR"/>
    <property type="match status" value="1"/>
</dbReference>
<dbReference type="PANTHER" id="PTHR44846">
    <property type="entry name" value="MANNOSYL-D-GLYCERATE TRANSPORT/METABOLISM SYSTEM REPRESSOR MNGR-RELATED"/>
    <property type="match status" value="1"/>
</dbReference>
<proteinExistence type="predicted"/>
<dbReference type="GO" id="GO:0003677">
    <property type="term" value="F:DNA binding"/>
    <property type="evidence" value="ECO:0007669"/>
    <property type="project" value="UniProtKB-KW"/>
</dbReference>
<protein>
    <submittedName>
        <fullName evidence="5">GntR family transcriptional regulator</fullName>
    </submittedName>
</protein>
<keyword evidence="3" id="KW-0804">Transcription</keyword>